<evidence type="ECO:0000256" key="2">
    <source>
        <dbReference type="SAM" id="MobiDB-lite"/>
    </source>
</evidence>
<evidence type="ECO:0000313" key="4">
    <source>
        <dbReference type="Ensembl" id="ENSDCDP00010012814.1"/>
    </source>
</evidence>
<dbReference type="Proteomes" id="UP000694580">
    <property type="component" value="Chromosome 11"/>
</dbReference>
<proteinExistence type="predicted"/>
<feature type="region of interest" description="Disordered" evidence="2">
    <location>
        <begin position="495"/>
        <end position="533"/>
    </location>
</feature>
<reference evidence="4" key="2">
    <citation type="submission" date="2025-08" db="UniProtKB">
        <authorList>
            <consortium name="Ensembl"/>
        </authorList>
    </citation>
    <scope>IDENTIFICATION</scope>
</reference>
<evidence type="ECO:0000259" key="3">
    <source>
        <dbReference type="PROSITE" id="PS50994"/>
    </source>
</evidence>
<reference evidence="4 5" key="1">
    <citation type="submission" date="2020-06" db="EMBL/GenBank/DDBJ databases">
        <authorList>
            <consortium name="Wellcome Sanger Institute Data Sharing"/>
        </authorList>
    </citation>
    <scope>NUCLEOTIDE SEQUENCE [LARGE SCALE GENOMIC DNA]</scope>
</reference>
<accession>A0AAY4AVH5</accession>
<dbReference type="FunFam" id="1.10.340.70:FF:000001">
    <property type="entry name" value="Retrovirus-related Pol polyprotein from transposon gypsy-like Protein"/>
    <property type="match status" value="1"/>
</dbReference>
<sequence>MQEWQDISRTGVKVICNKSLVRHEHGCEVPLVQQLGATPECVPELYAFPTRLDLNSLELMTQAELIKAQKQDPVVGLVLKAKLQGTWPVGTGIDPEIALFKQEADKLILKDELLFRKVNRGGVEKVQLVLPRRFRGTVLKALHDEAGHLGTDRVVDQLRDRFYWPKMSKDVEQYIKSCGYCVTRKSPCERAAPLNQIVSSGPMDLVCIDFLTLEPDSKGLGNILVITDHFTRYAQAFATRNQKAGTVARVLVDKYFVHYGLPARIHSDQGRDFESHLIRELTSMMGIKKSRTTPYHPQGDPQPERFNRTLLSMLGTLSADKKQKWSQHLGHVVHAYNSTRNDATGFSPYRLMFGREARLPVDICFGTSPDNHDMVTHSQYVNKLRMSLQEAFQLATAVANKTHQRNKRSYDKRVVAQSLDPGDRVLVKNLGLHGKHKLQSRWGFVPYRVKRKLPNLPVYQVQPETGTGKMKVLHRDHLLPIGEAVRLPSTVELTEASQNSAHRQRRQKKQCPDTEIQNQESGEESSEESEGGQSYIELRSIPFELHSLPQGTTETEQIQGGEESHEVLDQEMQNGPEMDSSGLEDEVSEILDIPIEEESEKSGESEDEAQNMRTS</sequence>
<dbReference type="PROSITE" id="PS50994">
    <property type="entry name" value="INTEGRASE"/>
    <property type="match status" value="1"/>
</dbReference>
<organism evidence="4 5">
    <name type="scientific">Denticeps clupeoides</name>
    <name type="common">denticle herring</name>
    <dbReference type="NCBI Taxonomy" id="299321"/>
    <lineage>
        <taxon>Eukaryota</taxon>
        <taxon>Metazoa</taxon>
        <taxon>Chordata</taxon>
        <taxon>Craniata</taxon>
        <taxon>Vertebrata</taxon>
        <taxon>Euteleostomi</taxon>
        <taxon>Actinopterygii</taxon>
        <taxon>Neopterygii</taxon>
        <taxon>Teleostei</taxon>
        <taxon>Clupei</taxon>
        <taxon>Clupeiformes</taxon>
        <taxon>Denticipitoidei</taxon>
        <taxon>Denticipitidae</taxon>
        <taxon>Denticeps</taxon>
    </lineage>
</organism>
<dbReference type="FunFam" id="3.30.420.10:FF:000269">
    <property type="entry name" value="Uncharacterized protein"/>
    <property type="match status" value="1"/>
</dbReference>
<reference evidence="4" key="3">
    <citation type="submission" date="2025-09" db="UniProtKB">
        <authorList>
            <consortium name="Ensembl"/>
        </authorList>
    </citation>
    <scope>IDENTIFICATION</scope>
</reference>
<dbReference type="Ensembl" id="ENSDCDT00010013514.1">
    <property type="protein sequence ID" value="ENSDCDP00010012814.1"/>
    <property type="gene ID" value="ENSDCDG00010005840.1"/>
</dbReference>
<feature type="compositionally biased region" description="Acidic residues" evidence="2">
    <location>
        <begin position="521"/>
        <end position="530"/>
    </location>
</feature>
<feature type="region of interest" description="Disordered" evidence="2">
    <location>
        <begin position="551"/>
        <end position="615"/>
    </location>
</feature>
<dbReference type="Gene3D" id="1.10.340.70">
    <property type="match status" value="1"/>
</dbReference>
<evidence type="ECO:0000256" key="1">
    <source>
        <dbReference type="ARBA" id="ARBA00039658"/>
    </source>
</evidence>
<dbReference type="InterPro" id="IPR041588">
    <property type="entry name" value="Integrase_H2C2"/>
</dbReference>
<dbReference type="Pfam" id="PF00665">
    <property type="entry name" value="rve"/>
    <property type="match status" value="1"/>
</dbReference>
<dbReference type="GO" id="GO:0015074">
    <property type="term" value="P:DNA integration"/>
    <property type="evidence" value="ECO:0007669"/>
    <property type="project" value="InterPro"/>
</dbReference>
<dbReference type="InterPro" id="IPR012337">
    <property type="entry name" value="RNaseH-like_sf"/>
</dbReference>
<feature type="compositionally biased region" description="Acidic residues" evidence="2">
    <location>
        <begin position="582"/>
        <end position="609"/>
    </location>
</feature>
<dbReference type="PANTHER" id="PTHR37984">
    <property type="entry name" value="PROTEIN CBG26694"/>
    <property type="match status" value="1"/>
</dbReference>
<dbReference type="GO" id="GO:0003676">
    <property type="term" value="F:nucleic acid binding"/>
    <property type="evidence" value="ECO:0007669"/>
    <property type="project" value="InterPro"/>
</dbReference>
<dbReference type="SUPFAM" id="SSF53098">
    <property type="entry name" value="Ribonuclease H-like"/>
    <property type="match status" value="1"/>
</dbReference>
<evidence type="ECO:0000313" key="5">
    <source>
        <dbReference type="Proteomes" id="UP000694580"/>
    </source>
</evidence>
<feature type="domain" description="Integrase catalytic" evidence="3">
    <location>
        <begin position="198"/>
        <end position="356"/>
    </location>
</feature>
<dbReference type="GeneTree" id="ENSGT01000000214408"/>
<dbReference type="AlphaFoldDB" id="A0AAY4AVH5"/>
<keyword evidence="5" id="KW-1185">Reference proteome</keyword>
<name>A0AAY4AVH5_9TELE</name>
<dbReference type="InterPro" id="IPR050951">
    <property type="entry name" value="Retrovirus_Pol_polyprotein"/>
</dbReference>
<dbReference type="PANTHER" id="PTHR37984:SF15">
    <property type="entry name" value="INTEGRASE CATALYTIC DOMAIN-CONTAINING PROTEIN"/>
    <property type="match status" value="1"/>
</dbReference>
<gene>
    <name evidence="4" type="primary">RIOX2</name>
</gene>
<dbReference type="InterPro" id="IPR001584">
    <property type="entry name" value="Integrase_cat-core"/>
</dbReference>
<feature type="compositionally biased region" description="Low complexity" evidence="2">
    <location>
        <begin position="551"/>
        <end position="561"/>
    </location>
</feature>
<dbReference type="Pfam" id="PF17921">
    <property type="entry name" value="Integrase_H2C2"/>
    <property type="match status" value="1"/>
</dbReference>
<protein>
    <recommendedName>
        <fullName evidence="1">Gypsy retrotransposon integrase-like protein 1</fullName>
    </recommendedName>
</protein>
<dbReference type="Gene3D" id="3.30.420.10">
    <property type="entry name" value="Ribonuclease H-like superfamily/Ribonuclease H"/>
    <property type="match status" value="1"/>
</dbReference>
<dbReference type="InterPro" id="IPR036397">
    <property type="entry name" value="RNaseH_sf"/>
</dbReference>